<dbReference type="Gene3D" id="3.10.20.90">
    <property type="entry name" value="Phosphatidylinositol 3-kinase Catalytic Subunit, Chain A, domain 1"/>
    <property type="match status" value="2"/>
</dbReference>
<dbReference type="CDD" id="cd01792">
    <property type="entry name" value="Ubl1_ISG15"/>
    <property type="match status" value="1"/>
</dbReference>
<evidence type="ECO:0000259" key="15">
    <source>
        <dbReference type="PROSITE" id="PS50053"/>
    </source>
</evidence>
<dbReference type="PANTHER" id="PTHR10677:SF16">
    <property type="entry name" value="UBIQUILIN-1"/>
    <property type="match status" value="1"/>
</dbReference>
<protein>
    <recommendedName>
        <fullName evidence="11">Ubiquitin-like protein ISG15</fullName>
    </recommendedName>
    <alternativeName>
        <fullName evidence="13">Interferon-induced 15 kDa protein</fullName>
    </alternativeName>
    <alternativeName>
        <fullName evidence="14">Interferon-induced 17 kDa protein</fullName>
    </alternativeName>
    <alternativeName>
        <fullName evidence="12">Ubiquitin cross-reactive protein</fullName>
    </alternativeName>
</protein>
<dbReference type="AlphaFoldDB" id="A0A2K6T0F3"/>
<keyword evidence="3" id="KW-0963">Cytoplasm</keyword>
<dbReference type="GO" id="GO:0032461">
    <property type="term" value="P:positive regulation of protein oligomerization"/>
    <property type="evidence" value="ECO:0007669"/>
    <property type="project" value="Ensembl"/>
</dbReference>
<dbReference type="GO" id="GO:0030501">
    <property type="term" value="P:positive regulation of bone mineralization"/>
    <property type="evidence" value="ECO:0007669"/>
    <property type="project" value="Ensembl"/>
</dbReference>
<evidence type="ECO:0000256" key="12">
    <source>
        <dbReference type="ARBA" id="ARBA00075855"/>
    </source>
</evidence>
<accession>A0A2K6T0F3</accession>
<feature type="domain" description="Ubiquitin-like" evidence="15">
    <location>
        <begin position="3"/>
        <end position="75"/>
    </location>
</feature>
<dbReference type="GO" id="GO:0032729">
    <property type="term" value="P:positive regulation of type II interferon production"/>
    <property type="evidence" value="ECO:0007669"/>
    <property type="project" value="Ensembl"/>
</dbReference>
<dbReference type="Pfam" id="PF00240">
    <property type="entry name" value="ubiquitin"/>
    <property type="match status" value="2"/>
</dbReference>
<keyword evidence="17" id="KW-1185">Reference proteome</keyword>
<evidence type="ECO:0000256" key="6">
    <source>
        <dbReference type="ARBA" id="ARBA00022737"/>
    </source>
</evidence>
<dbReference type="GO" id="GO:0051607">
    <property type="term" value="P:defense response to virus"/>
    <property type="evidence" value="ECO:0007669"/>
    <property type="project" value="UniProtKB-KW"/>
</dbReference>
<evidence type="ECO:0000256" key="9">
    <source>
        <dbReference type="ARBA" id="ARBA00023118"/>
    </source>
</evidence>
<dbReference type="GO" id="GO:0045071">
    <property type="term" value="P:negative regulation of viral genome replication"/>
    <property type="evidence" value="ECO:0007669"/>
    <property type="project" value="Ensembl"/>
</dbReference>
<dbReference type="InterPro" id="IPR019956">
    <property type="entry name" value="Ubiquitin_dom"/>
</dbReference>
<dbReference type="GO" id="GO:0031386">
    <property type="term" value="F:protein tag activity"/>
    <property type="evidence" value="ECO:0007669"/>
    <property type="project" value="Ensembl"/>
</dbReference>
<dbReference type="GO" id="GO:0070585">
    <property type="term" value="P:protein localization to mitochondrion"/>
    <property type="evidence" value="ECO:0007669"/>
    <property type="project" value="Ensembl"/>
</dbReference>
<dbReference type="GeneID" id="101047532"/>
<evidence type="ECO:0000256" key="13">
    <source>
        <dbReference type="ARBA" id="ARBA00082762"/>
    </source>
</evidence>
<dbReference type="Ensembl" id="ENSSBOT00000029931.1">
    <property type="protein sequence ID" value="ENSSBOP00000013137.1"/>
    <property type="gene ID" value="ENSSBOG00000023346.1"/>
</dbReference>
<evidence type="ECO:0000256" key="2">
    <source>
        <dbReference type="ARBA" id="ARBA00004613"/>
    </source>
</evidence>
<dbReference type="InterPro" id="IPR000626">
    <property type="entry name" value="Ubiquitin-like_dom"/>
</dbReference>
<keyword evidence="7" id="KW-0833">Ubl conjugation pathway</keyword>
<dbReference type="RefSeq" id="XP_010348677.1">
    <property type="nucleotide sequence ID" value="XM_010350375.1"/>
</dbReference>
<dbReference type="GO" id="GO:0032020">
    <property type="term" value="P:ISG15-protein conjugation"/>
    <property type="evidence" value="ECO:0007669"/>
    <property type="project" value="Ensembl"/>
</dbReference>
<sequence length="172" mass="18824">MGWDLTVKMLAGQEFQVTLSNSMSLSELKAKITQKTGVQAFQQRLAVHPSGTALQDRVPLARQGLGPGSTVLLVVDSCRDPLSILVRNDKGRSSTYEVVLTQTVAQLKRQVSQQEGVQEDLFWLTFEGKPMEDQLPLGEYDLQPLCTVYMNLRLRGGSAEPGGPSRGPHASI</sequence>
<evidence type="ECO:0000256" key="3">
    <source>
        <dbReference type="ARBA" id="ARBA00022490"/>
    </source>
</evidence>
<keyword evidence="10" id="KW-1015">Disulfide bond</keyword>
<dbReference type="GO" id="GO:0042742">
    <property type="term" value="P:defense response to bacterium"/>
    <property type="evidence" value="ECO:0007669"/>
    <property type="project" value="Ensembl"/>
</dbReference>
<evidence type="ECO:0000313" key="17">
    <source>
        <dbReference type="Proteomes" id="UP000233220"/>
    </source>
</evidence>
<dbReference type="GO" id="GO:0060339">
    <property type="term" value="P:negative regulation of type I interferon-mediated signaling pathway"/>
    <property type="evidence" value="ECO:0007669"/>
    <property type="project" value="Ensembl"/>
</dbReference>
<keyword evidence="9" id="KW-0051">Antiviral defense</keyword>
<dbReference type="GO" id="GO:0031593">
    <property type="term" value="F:polyubiquitin modification-dependent protein binding"/>
    <property type="evidence" value="ECO:0007669"/>
    <property type="project" value="TreeGrafter"/>
</dbReference>
<evidence type="ECO:0000313" key="16">
    <source>
        <dbReference type="Ensembl" id="ENSSBOP00000013137.1"/>
    </source>
</evidence>
<evidence type="ECO:0000256" key="1">
    <source>
        <dbReference type="ARBA" id="ARBA00004496"/>
    </source>
</evidence>
<dbReference type="PANTHER" id="PTHR10677">
    <property type="entry name" value="UBIQUILIN"/>
    <property type="match status" value="1"/>
</dbReference>
<dbReference type="PRINTS" id="PR00348">
    <property type="entry name" value="UBIQUITIN"/>
</dbReference>
<reference evidence="16" key="1">
    <citation type="submission" date="2025-08" db="UniProtKB">
        <authorList>
            <consortium name="Ensembl"/>
        </authorList>
    </citation>
    <scope>IDENTIFICATION</scope>
</reference>
<dbReference type="GO" id="GO:0006511">
    <property type="term" value="P:ubiquitin-dependent protein catabolic process"/>
    <property type="evidence" value="ECO:0007669"/>
    <property type="project" value="TreeGrafter"/>
</dbReference>
<name>A0A2K6T0F3_SAIBB</name>
<dbReference type="CDD" id="cd01810">
    <property type="entry name" value="Ubl2_ISG15"/>
    <property type="match status" value="1"/>
</dbReference>
<proteinExistence type="predicted"/>
<dbReference type="GO" id="GO:0005576">
    <property type="term" value="C:extracellular region"/>
    <property type="evidence" value="ECO:0007669"/>
    <property type="project" value="UniProtKB-SubCell"/>
</dbReference>
<dbReference type="GO" id="GO:0005829">
    <property type="term" value="C:cytosol"/>
    <property type="evidence" value="ECO:0007669"/>
    <property type="project" value="TreeGrafter"/>
</dbReference>
<gene>
    <name evidence="16" type="primary">ISG15</name>
</gene>
<dbReference type="OMA" id="CTVYMNL"/>
<evidence type="ECO:0000256" key="14">
    <source>
        <dbReference type="ARBA" id="ARBA00083887"/>
    </source>
</evidence>
<keyword evidence="5" id="KW-0964">Secreted</keyword>
<organism evidence="16 17">
    <name type="scientific">Saimiri boliviensis boliviensis</name>
    <name type="common">Bolivian squirrel monkey</name>
    <dbReference type="NCBI Taxonomy" id="39432"/>
    <lineage>
        <taxon>Eukaryota</taxon>
        <taxon>Metazoa</taxon>
        <taxon>Chordata</taxon>
        <taxon>Craniata</taxon>
        <taxon>Vertebrata</taxon>
        <taxon>Euteleostomi</taxon>
        <taxon>Mammalia</taxon>
        <taxon>Eutheria</taxon>
        <taxon>Euarchontoglires</taxon>
        <taxon>Primates</taxon>
        <taxon>Haplorrhini</taxon>
        <taxon>Platyrrhini</taxon>
        <taxon>Cebidae</taxon>
        <taxon>Saimiriinae</taxon>
        <taxon>Saimiri</taxon>
    </lineage>
</organism>
<comment type="subcellular location">
    <subcellularLocation>
        <location evidence="1">Cytoplasm</location>
    </subcellularLocation>
    <subcellularLocation>
        <location evidence="2">Secreted</location>
    </subcellularLocation>
</comment>
<dbReference type="GO" id="GO:0005178">
    <property type="term" value="F:integrin binding"/>
    <property type="evidence" value="ECO:0007669"/>
    <property type="project" value="Ensembl"/>
</dbReference>
<dbReference type="OrthoDB" id="1885901at2759"/>
<dbReference type="KEGG" id="sbq:101047532"/>
<dbReference type="FunFam" id="3.10.20.90:FF:000240">
    <property type="entry name" value="ISG15 ubiquitin-like modifier"/>
    <property type="match status" value="1"/>
</dbReference>
<evidence type="ECO:0000256" key="7">
    <source>
        <dbReference type="ARBA" id="ARBA00022786"/>
    </source>
</evidence>
<dbReference type="GO" id="GO:0045648">
    <property type="term" value="P:positive regulation of erythrocyte differentiation"/>
    <property type="evidence" value="ECO:0007669"/>
    <property type="project" value="Ensembl"/>
</dbReference>
<dbReference type="GO" id="GO:0032733">
    <property type="term" value="P:positive regulation of interleukin-10 production"/>
    <property type="evidence" value="ECO:0007669"/>
    <property type="project" value="Ensembl"/>
</dbReference>
<dbReference type="InterPro" id="IPR015496">
    <property type="entry name" value="Ubiquilin"/>
</dbReference>
<evidence type="ECO:0000256" key="10">
    <source>
        <dbReference type="ARBA" id="ARBA00023157"/>
    </source>
</evidence>
<dbReference type="STRING" id="39432.ENSSBOP00000013137"/>
<dbReference type="SUPFAM" id="SSF54236">
    <property type="entry name" value="Ubiquitin-like"/>
    <property type="match status" value="2"/>
</dbReference>
<feature type="domain" description="Ubiquitin-like" evidence="15">
    <location>
        <begin position="82"/>
        <end position="157"/>
    </location>
</feature>
<keyword evidence="6" id="KW-0677">Repeat</keyword>
<evidence type="ECO:0000256" key="8">
    <source>
        <dbReference type="ARBA" id="ARBA00022799"/>
    </source>
</evidence>
<keyword evidence="8" id="KW-0702">S-nitrosylation</keyword>
<evidence type="ECO:0000256" key="11">
    <source>
        <dbReference type="ARBA" id="ARBA00072706"/>
    </source>
</evidence>
<dbReference type="GO" id="GO:0032728">
    <property type="term" value="P:positive regulation of interferon-beta production"/>
    <property type="evidence" value="ECO:0007669"/>
    <property type="project" value="Ensembl"/>
</dbReference>
<dbReference type="InterPro" id="IPR029071">
    <property type="entry name" value="Ubiquitin-like_domsf"/>
</dbReference>
<dbReference type="SMART" id="SM00213">
    <property type="entry name" value="UBQ"/>
    <property type="match status" value="2"/>
</dbReference>
<dbReference type="GO" id="GO:0007229">
    <property type="term" value="P:integrin-mediated signaling pathway"/>
    <property type="evidence" value="ECO:0007669"/>
    <property type="project" value="Ensembl"/>
</dbReference>
<dbReference type="GeneTree" id="ENSGT00940000162007"/>
<dbReference type="GO" id="GO:0031397">
    <property type="term" value="P:negative regulation of protein ubiquitination"/>
    <property type="evidence" value="ECO:0007669"/>
    <property type="project" value="Ensembl"/>
</dbReference>
<evidence type="ECO:0000256" key="4">
    <source>
        <dbReference type="ARBA" id="ARBA00022499"/>
    </source>
</evidence>
<dbReference type="CTD" id="9636"/>
<dbReference type="Proteomes" id="UP000233220">
    <property type="component" value="Unplaced"/>
</dbReference>
<dbReference type="FunFam" id="3.10.20.90:FF:000264">
    <property type="entry name" value="ISG15 ubiquitin-like modifier"/>
    <property type="match status" value="1"/>
</dbReference>
<reference evidence="16" key="2">
    <citation type="submission" date="2025-09" db="UniProtKB">
        <authorList>
            <consortium name="Ensembl"/>
        </authorList>
    </citation>
    <scope>IDENTIFICATION</scope>
</reference>
<dbReference type="GO" id="GO:0034340">
    <property type="term" value="P:response to type I interferon"/>
    <property type="evidence" value="ECO:0007669"/>
    <property type="project" value="Ensembl"/>
</dbReference>
<evidence type="ECO:0000256" key="5">
    <source>
        <dbReference type="ARBA" id="ARBA00022525"/>
    </source>
</evidence>
<dbReference type="PROSITE" id="PS50053">
    <property type="entry name" value="UBIQUITIN_2"/>
    <property type="match status" value="2"/>
</dbReference>
<keyword evidence="4" id="KW-1017">Isopeptide bond</keyword>